<name>A0A0D9NI79_METAN</name>
<protein>
    <recommendedName>
        <fullName evidence="3">F-box domain-containing protein</fullName>
    </recommendedName>
</protein>
<evidence type="ECO:0008006" key="3">
    <source>
        <dbReference type="Google" id="ProtNLM"/>
    </source>
</evidence>
<accession>A0A0D9NI79</accession>
<keyword evidence="2" id="KW-1185">Reference proteome</keyword>
<gene>
    <name evidence="1" type="ORF">H634G_11001</name>
</gene>
<evidence type="ECO:0000313" key="1">
    <source>
        <dbReference type="EMBL" id="KJK73732.1"/>
    </source>
</evidence>
<evidence type="ECO:0000313" key="2">
    <source>
        <dbReference type="Proteomes" id="UP000054544"/>
    </source>
</evidence>
<dbReference type="EMBL" id="KE384783">
    <property type="protein sequence ID" value="KJK73732.1"/>
    <property type="molecule type" value="Genomic_DNA"/>
</dbReference>
<reference evidence="2" key="1">
    <citation type="journal article" date="2014" name="BMC Genomics">
        <title>The genome sequence of the biocontrol fungus Metarhizium anisopliae and comparative genomics of Metarhizium species.</title>
        <authorList>
            <person name="Pattemore J.A."/>
            <person name="Hane J.K."/>
            <person name="Williams A.H."/>
            <person name="Wilson B.A."/>
            <person name="Stodart B.J."/>
            <person name="Ash G.J."/>
        </authorList>
    </citation>
    <scope>NUCLEOTIDE SEQUENCE [LARGE SCALE GENOMIC DNA]</scope>
    <source>
        <strain evidence="2">BRIP 53293</strain>
    </source>
</reference>
<proteinExistence type="predicted"/>
<dbReference type="AlphaFoldDB" id="A0A0D9NI79"/>
<dbReference type="SUPFAM" id="SSF81383">
    <property type="entry name" value="F-box domain"/>
    <property type="match status" value="1"/>
</dbReference>
<dbReference type="STRING" id="1291518.A0A0D9NI79"/>
<dbReference type="InterPro" id="IPR036047">
    <property type="entry name" value="F-box-like_dom_sf"/>
</dbReference>
<organism evidence="1 2">
    <name type="scientific">Metarhizium anisopliae BRIP 53293</name>
    <dbReference type="NCBI Taxonomy" id="1291518"/>
    <lineage>
        <taxon>Eukaryota</taxon>
        <taxon>Fungi</taxon>
        <taxon>Dikarya</taxon>
        <taxon>Ascomycota</taxon>
        <taxon>Pezizomycotina</taxon>
        <taxon>Sordariomycetes</taxon>
        <taxon>Hypocreomycetidae</taxon>
        <taxon>Hypocreales</taxon>
        <taxon>Clavicipitaceae</taxon>
        <taxon>Metarhizium</taxon>
    </lineage>
</organism>
<dbReference type="Proteomes" id="UP000054544">
    <property type="component" value="Unassembled WGS sequence"/>
</dbReference>
<sequence>MAAESIERSLLGTLPAEVRQRICASLPRPDLKNVRLVSQAWDEAPLPALLRTVFLRVNLQSFENLQDIANSKKLGSHVRFISYDGRTLGVDTARCGFEHWMDHSACRGFGLLGKTKSWFLEQFSLEQFEEYYQNYQQYLFEQQLMLRRDYEKQMLQDALKKLPMLWGVDYVVPKMRDLARYDKPPPPLRSFSAVAQNILAEPESYHGYRESEGHFWTLLQSACLSGHAEQLTHVRASNVDLKRWNHTAASFIDCYESLSSLQHLTDTPPRPALTCSTSYRQLAFVVRSRIVSAEPASSSSRNHLSNVTGSVAVSSTVGF</sequence>